<name>A0ABS6BAH7_9NOCA</name>
<dbReference type="Proteomes" id="UP000733379">
    <property type="component" value="Unassembled WGS sequence"/>
</dbReference>
<accession>A0ABS6BAH7</accession>
<proteinExistence type="predicted"/>
<dbReference type="RefSeq" id="WP_215923386.1">
    <property type="nucleotide sequence ID" value="NZ_JAHKNI010000020.1"/>
</dbReference>
<dbReference type="Gene3D" id="2.60.120.600">
    <property type="entry name" value="Domain of unknown function DUF1214, C-terminal domain"/>
    <property type="match status" value="1"/>
</dbReference>
<dbReference type="InterPro" id="IPR010621">
    <property type="entry name" value="DUF1214"/>
</dbReference>
<dbReference type="EMBL" id="JAHKNI010000020">
    <property type="protein sequence ID" value="MBU3067302.1"/>
    <property type="molecule type" value="Genomic_DNA"/>
</dbReference>
<protein>
    <submittedName>
        <fullName evidence="3">DUF1214 domain-containing protein</fullName>
    </submittedName>
</protein>
<keyword evidence="4" id="KW-1185">Reference proteome</keyword>
<feature type="region of interest" description="Disordered" evidence="1">
    <location>
        <begin position="1"/>
        <end position="27"/>
    </location>
</feature>
<feature type="compositionally biased region" description="Polar residues" evidence="1">
    <location>
        <begin position="1"/>
        <end position="10"/>
    </location>
</feature>
<evidence type="ECO:0000313" key="3">
    <source>
        <dbReference type="EMBL" id="MBU3067302.1"/>
    </source>
</evidence>
<evidence type="ECO:0000259" key="2">
    <source>
        <dbReference type="Pfam" id="PF06742"/>
    </source>
</evidence>
<dbReference type="InterPro" id="IPR037049">
    <property type="entry name" value="DUF1214_C_sf"/>
</dbReference>
<dbReference type="Pfam" id="PF06742">
    <property type="entry name" value="DUF1214"/>
    <property type="match status" value="1"/>
</dbReference>
<comment type="caution">
    <text evidence="3">The sequence shown here is derived from an EMBL/GenBank/DDBJ whole genome shotgun (WGS) entry which is preliminary data.</text>
</comment>
<feature type="domain" description="DUF1214" evidence="2">
    <location>
        <begin position="15"/>
        <end position="43"/>
    </location>
</feature>
<gene>
    <name evidence="3" type="ORF">KO481_38000</name>
</gene>
<organism evidence="3 4">
    <name type="scientific">Nocardia albiluteola</name>
    <dbReference type="NCBI Taxonomy" id="2842303"/>
    <lineage>
        <taxon>Bacteria</taxon>
        <taxon>Bacillati</taxon>
        <taxon>Actinomycetota</taxon>
        <taxon>Actinomycetes</taxon>
        <taxon>Mycobacteriales</taxon>
        <taxon>Nocardiaceae</taxon>
        <taxon>Nocardia</taxon>
    </lineage>
</organism>
<reference evidence="3 4" key="1">
    <citation type="submission" date="2021-06" db="EMBL/GenBank/DDBJ databases">
        <title>Actinomycetes sequencing.</title>
        <authorList>
            <person name="Shan Q."/>
        </authorList>
    </citation>
    <scope>NUCLEOTIDE SEQUENCE [LARGE SCALE GENOMIC DNA]</scope>
    <source>
        <strain evidence="3 4">NEAU-G5</strain>
    </source>
</reference>
<sequence>MREATYSSAACTDPPADPEQRRNWLPTPANDHFQLAARFYGPTPGLLDGTYPMPKAIRTDGQ</sequence>
<evidence type="ECO:0000256" key="1">
    <source>
        <dbReference type="SAM" id="MobiDB-lite"/>
    </source>
</evidence>
<dbReference type="SUPFAM" id="SSF160935">
    <property type="entry name" value="VPA0735-like"/>
    <property type="match status" value="1"/>
</dbReference>
<evidence type="ECO:0000313" key="4">
    <source>
        <dbReference type="Proteomes" id="UP000733379"/>
    </source>
</evidence>